<comment type="subcellular location">
    <subcellularLocation>
        <location evidence="1">Nucleus</location>
    </subcellularLocation>
</comment>
<evidence type="ECO:0000256" key="3">
    <source>
        <dbReference type="ARBA" id="ARBA00022771"/>
    </source>
</evidence>
<protein>
    <submittedName>
        <fullName evidence="10">17286_t:CDS:1</fullName>
    </submittedName>
</protein>
<evidence type="ECO:0000256" key="5">
    <source>
        <dbReference type="ARBA" id="ARBA00023015"/>
    </source>
</evidence>
<evidence type="ECO:0000313" key="10">
    <source>
        <dbReference type="EMBL" id="CAG8437852.1"/>
    </source>
</evidence>
<dbReference type="SMART" id="SM00614">
    <property type="entry name" value="ZnF_BED"/>
    <property type="match status" value="1"/>
</dbReference>
<evidence type="ECO:0000259" key="9">
    <source>
        <dbReference type="Pfam" id="PF02892"/>
    </source>
</evidence>
<name>A0A9N8V4N5_9GLOM</name>
<keyword evidence="2" id="KW-0479">Metal-binding</keyword>
<comment type="caution">
    <text evidence="10">The sequence shown here is derived from an EMBL/GenBank/DDBJ whole genome shotgun (WGS) entry which is preliminary data.</text>
</comment>
<dbReference type="SUPFAM" id="SSF57667">
    <property type="entry name" value="beta-beta-alpha zinc fingers"/>
    <property type="match status" value="1"/>
</dbReference>
<evidence type="ECO:0000256" key="1">
    <source>
        <dbReference type="ARBA" id="ARBA00004123"/>
    </source>
</evidence>
<keyword evidence="11" id="KW-1185">Reference proteome</keyword>
<dbReference type="AlphaFoldDB" id="A0A9N8V4N5"/>
<dbReference type="Pfam" id="PF02892">
    <property type="entry name" value="zf-BED"/>
    <property type="match status" value="1"/>
</dbReference>
<sequence>MEFSNIESDEDTIDSFSDEQDNEEIFDENSIDMVLESQNLANETSISYTSQDSTSKTSTSNITENSSTEEISTSYMTKTSSPIWQFFDKNQTTGIPSCCICKMSFSKKFSTSTLQRHLQRRHLSKAINLQSKKLQDLNSDPYNENDQNERDNLLMNWIVCTQQAFHIVDNKYFRAMIHKLDS</sequence>
<dbReference type="GO" id="GO:0008270">
    <property type="term" value="F:zinc ion binding"/>
    <property type="evidence" value="ECO:0007669"/>
    <property type="project" value="UniProtKB-KW"/>
</dbReference>
<dbReference type="Proteomes" id="UP000789342">
    <property type="component" value="Unassembled WGS sequence"/>
</dbReference>
<reference evidence="10" key="1">
    <citation type="submission" date="2021-06" db="EMBL/GenBank/DDBJ databases">
        <authorList>
            <person name="Kallberg Y."/>
            <person name="Tangrot J."/>
            <person name="Rosling A."/>
        </authorList>
    </citation>
    <scope>NUCLEOTIDE SEQUENCE</scope>
    <source>
        <strain evidence="10">CL551</strain>
    </source>
</reference>
<evidence type="ECO:0000256" key="4">
    <source>
        <dbReference type="ARBA" id="ARBA00022833"/>
    </source>
</evidence>
<organism evidence="10 11">
    <name type="scientific">Acaulospora morrowiae</name>
    <dbReference type="NCBI Taxonomy" id="94023"/>
    <lineage>
        <taxon>Eukaryota</taxon>
        <taxon>Fungi</taxon>
        <taxon>Fungi incertae sedis</taxon>
        <taxon>Mucoromycota</taxon>
        <taxon>Glomeromycotina</taxon>
        <taxon>Glomeromycetes</taxon>
        <taxon>Diversisporales</taxon>
        <taxon>Acaulosporaceae</taxon>
        <taxon>Acaulospora</taxon>
    </lineage>
</organism>
<feature type="region of interest" description="Disordered" evidence="8">
    <location>
        <begin position="1"/>
        <end position="23"/>
    </location>
</feature>
<proteinExistence type="predicted"/>
<dbReference type="InterPro" id="IPR036236">
    <property type="entry name" value="Znf_C2H2_sf"/>
</dbReference>
<evidence type="ECO:0000256" key="7">
    <source>
        <dbReference type="ARBA" id="ARBA00023242"/>
    </source>
</evidence>
<dbReference type="EMBL" id="CAJVPV010000009">
    <property type="protein sequence ID" value="CAG8437852.1"/>
    <property type="molecule type" value="Genomic_DNA"/>
</dbReference>
<dbReference type="OrthoDB" id="2440448at2759"/>
<dbReference type="PANTHER" id="PTHR46481:SF10">
    <property type="entry name" value="ZINC FINGER BED DOMAIN-CONTAINING PROTEIN 39"/>
    <property type="match status" value="1"/>
</dbReference>
<dbReference type="InterPro" id="IPR003656">
    <property type="entry name" value="Znf_BED"/>
</dbReference>
<feature type="compositionally biased region" description="Low complexity" evidence="8">
    <location>
        <begin position="47"/>
        <end position="74"/>
    </location>
</feature>
<keyword evidence="5" id="KW-0805">Transcription regulation</keyword>
<accession>A0A9N8V4N5</accession>
<evidence type="ECO:0000256" key="6">
    <source>
        <dbReference type="ARBA" id="ARBA00023163"/>
    </source>
</evidence>
<keyword evidence="3" id="KW-0863">Zinc-finger</keyword>
<keyword evidence="6" id="KW-0804">Transcription</keyword>
<feature type="domain" description="BED-type" evidence="9">
    <location>
        <begin position="81"/>
        <end position="122"/>
    </location>
</feature>
<dbReference type="GO" id="GO:0009791">
    <property type="term" value="P:post-embryonic development"/>
    <property type="evidence" value="ECO:0007669"/>
    <property type="project" value="UniProtKB-ARBA"/>
</dbReference>
<feature type="region of interest" description="Disordered" evidence="8">
    <location>
        <begin position="46"/>
        <end position="74"/>
    </location>
</feature>
<feature type="compositionally biased region" description="Acidic residues" evidence="8">
    <location>
        <begin position="7"/>
        <end position="23"/>
    </location>
</feature>
<dbReference type="GO" id="GO:0003677">
    <property type="term" value="F:DNA binding"/>
    <property type="evidence" value="ECO:0007669"/>
    <property type="project" value="InterPro"/>
</dbReference>
<evidence type="ECO:0000313" key="11">
    <source>
        <dbReference type="Proteomes" id="UP000789342"/>
    </source>
</evidence>
<dbReference type="GO" id="GO:0005634">
    <property type="term" value="C:nucleus"/>
    <property type="evidence" value="ECO:0007669"/>
    <property type="project" value="UniProtKB-SubCell"/>
</dbReference>
<gene>
    <name evidence="10" type="ORF">AMORRO_LOCUS45</name>
</gene>
<dbReference type="InterPro" id="IPR052035">
    <property type="entry name" value="ZnF_BED_domain_contain"/>
</dbReference>
<keyword evidence="4" id="KW-0862">Zinc</keyword>
<evidence type="ECO:0000256" key="8">
    <source>
        <dbReference type="SAM" id="MobiDB-lite"/>
    </source>
</evidence>
<keyword evidence="7" id="KW-0539">Nucleus</keyword>
<evidence type="ECO:0000256" key="2">
    <source>
        <dbReference type="ARBA" id="ARBA00022723"/>
    </source>
</evidence>
<dbReference type="PANTHER" id="PTHR46481">
    <property type="entry name" value="ZINC FINGER BED DOMAIN-CONTAINING PROTEIN 4"/>
    <property type="match status" value="1"/>
</dbReference>